<dbReference type="AlphaFoldDB" id="A0A8S1H297"/>
<gene>
    <name evidence="1" type="ORF">CAUJ_LOCUS4747</name>
</gene>
<name>A0A8S1H297_9PELO</name>
<protein>
    <submittedName>
        <fullName evidence="1">Uncharacterized protein</fullName>
    </submittedName>
</protein>
<dbReference type="Proteomes" id="UP000835052">
    <property type="component" value="Unassembled WGS sequence"/>
</dbReference>
<dbReference type="EMBL" id="CAJGYM010000009">
    <property type="protein sequence ID" value="CAD6188828.1"/>
    <property type="molecule type" value="Genomic_DNA"/>
</dbReference>
<organism evidence="1 2">
    <name type="scientific">Caenorhabditis auriculariae</name>
    <dbReference type="NCBI Taxonomy" id="2777116"/>
    <lineage>
        <taxon>Eukaryota</taxon>
        <taxon>Metazoa</taxon>
        <taxon>Ecdysozoa</taxon>
        <taxon>Nematoda</taxon>
        <taxon>Chromadorea</taxon>
        <taxon>Rhabditida</taxon>
        <taxon>Rhabditina</taxon>
        <taxon>Rhabditomorpha</taxon>
        <taxon>Rhabditoidea</taxon>
        <taxon>Rhabditidae</taxon>
        <taxon>Peloderinae</taxon>
        <taxon>Caenorhabditis</taxon>
    </lineage>
</organism>
<reference evidence="1" key="1">
    <citation type="submission" date="2020-10" db="EMBL/GenBank/DDBJ databases">
        <authorList>
            <person name="Kikuchi T."/>
        </authorList>
    </citation>
    <scope>NUCLEOTIDE SEQUENCE</scope>
    <source>
        <strain evidence="1">NKZ352</strain>
    </source>
</reference>
<evidence type="ECO:0000313" key="2">
    <source>
        <dbReference type="Proteomes" id="UP000835052"/>
    </source>
</evidence>
<comment type="caution">
    <text evidence="1">The sequence shown here is derived from an EMBL/GenBank/DDBJ whole genome shotgun (WGS) entry which is preliminary data.</text>
</comment>
<sequence>MFLGMTNLENVYHDCTRRGVGGAERQHIGVRGQNDNVVKPCGGGATTSSVVVVRHISGTASTATVRRKTSYDVMNV</sequence>
<evidence type="ECO:0000313" key="1">
    <source>
        <dbReference type="EMBL" id="CAD6188828.1"/>
    </source>
</evidence>
<accession>A0A8S1H297</accession>
<keyword evidence="2" id="KW-1185">Reference proteome</keyword>
<proteinExistence type="predicted"/>